<dbReference type="Proteomes" id="UP001501455">
    <property type="component" value="Unassembled WGS sequence"/>
</dbReference>
<organism evidence="2 3">
    <name type="scientific">Streptomyces prasinosporus</name>
    <dbReference type="NCBI Taxonomy" id="68256"/>
    <lineage>
        <taxon>Bacteria</taxon>
        <taxon>Bacillati</taxon>
        <taxon>Actinomycetota</taxon>
        <taxon>Actinomycetes</taxon>
        <taxon>Kitasatosporales</taxon>
        <taxon>Streptomycetaceae</taxon>
        <taxon>Streptomyces</taxon>
        <taxon>Streptomyces albogriseolus group</taxon>
    </lineage>
</organism>
<gene>
    <name evidence="2" type="ORF">GCM10019016_080490</name>
</gene>
<name>A0ABP6U0H7_9ACTN</name>
<evidence type="ECO:0000313" key="3">
    <source>
        <dbReference type="Proteomes" id="UP001501455"/>
    </source>
</evidence>
<dbReference type="RefSeq" id="WP_086698225.1">
    <property type="nucleotide sequence ID" value="NZ_BAAAXF010000057.1"/>
</dbReference>
<evidence type="ECO:0000256" key="1">
    <source>
        <dbReference type="SAM" id="MobiDB-lite"/>
    </source>
</evidence>
<proteinExistence type="predicted"/>
<evidence type="ECO:0000313" key="2">
    <source>
        <dbReference type="EMBL" id="GAA3500942.1"/>
    </source>
</evidence>
<dbReference type="EMBL" id="BAAAXF010000057">
    <property type="protein sequence ID" value="GAA3500942.1"/>
    <property type="molecule type" value="Genomic_DNA"/>
</dbReference>
<comment type="caution">
    <text evidence="2">The sequence shown here is derived from an EMBL/GenBank/DDBJ whole genome shotgun (WGS) entry which is preliminary data.</text>
</comment>
<feature type="region of interest" description="Disordered" evidence="1">
    <location>
        <begin position="30"/>
        <end position="60"/>
    </location>
</feature>
<sequence>MSGYALPLLLAVASAAMMYFCCVRPMRRGAAGHAGPDRQAAARSCCGAPGAQSAPDTDVDAEIKRLREEARLLRHEADLRSDDTGQPVKDEIR</sequence>
<keyword evidence="3" id="KW-1185">Reference proteome</keyword>
<protein>
    <submittedName>
        <fullName evidence="2">Uncharacterized protein</fullName>
    </submittedName>
</protein>
<accession>A0ABP6U0H7</accession>
<feature type="region of interest" description="Disordered" evidence="1">
    <location>
        <begin position="74"/>
        <end position="93"/>
    </location>
</feature>
<reference evidence="3" key="1">
    <citation type="journal article" date="2019" name="Int. J. Syst. Evol. Microbiol.">
        <title>The Global Catalogue of Microorganisms (GCM) 10K type strain sequencing project: providing services to taxonomists for standard genome sequencing and annotation.</title>
        <authorList>
            <consortium name="The Broad Institute Genomics Platform"/>
            <consortium name="The Broad Institute Genome Sequencing Center for Infectious Disease"/>
            <person name="Wu L."/>
            <person name="Ma J."/>
        </authorList>
    </citation>
    <scope>NUCLEOTIDE SEQUENCE [LARGE SCALE GENOMIC DNA]</scope>
    <source>
        <strain evidence="3">JCM 4816</strain>
    </source>
</reference>